<gene>
    <name evidence="2" type="ORF">CWC20_06160</name>
</gene>
<evidence type="ECO:0000313" key="3">
    <source>
        <dbReference type="Proteomes" id="UP000307164"/>
    </source>
</evidence>
<organism evidence="2 3">
    <name type="scientific">Pseudoalteromonas aurantia</name>
    <dbReference type="NCBI Taxonomy" id="43654"/>
    <lineage>
        <taxon>Bacteria</taxon>
        <taxon>Pseudomonadati</taxon>
        <taxon>Pseudomonadota</taxon>
        <taxon>Gammaproteobacteria</taxon>
        <taxon>Alteromonadales</taxon>
        <taxon>Pseudoalteromonadaceae</taxon>
        <taxon>Pseudoalteromonas</taxon>
    </lineage>
</organism>
<dbReference type="RefSeq" id="WP_138675431.1">
    <property type="nucleotide sequence ID" value="NZ_PNBW01000032.1"/>
</dbReference>
<keyword evidence="1" id="KW-0175">Coiled coil</keyword>
<reference evidence="3" key="1">
    <citation type="submission" date="2019-06" db="EMBL/GenBank/DDBJ databases">
        <title>Co-occurence of chitin degradation, pigmentation and bioactivity in marine Pseudoalteromonas.</title>
        <authorList>
            <person name="Sonnenschein E.C."/>
            <person name="Bech P.K."/>
        </authorList>
    </citation>
    <scope>NUCLEOTIDE SEQUENCE [LARGE SCALE GENOMIC DNA]</scope>
    <source>
        <strain evidence="3">S3895</strain>
    </source>
</reference>
<evidence type="ECO:0000256" key="1">
    <source>
        <dbReference type="SAM" id="Coils"/>
    </source>
</evidence>
<evidence type="ECO:0000313" key="2">
    <source>
        <dbReference type="EMBL" id="TMO76083.1"/>
    </source>
</evidence>
<dbReference type="Proteomes" id="UP000307164">
    <property type="component" value="Unassembled WGS sequence"/>
</dbReference>
<keyword evidence="3" id="KW-1185">Reference proteome</keyword>
<accession>A0ABY2VZT5</accession>
<dbReference type="EMBL" id="PNBW01000032">
    <property type="protein sequence ID" value="TMO76083.1"/>
    <property type="molecule type" value="Genomic_DNA"/>
</dbReference>
<sequence length="163" mass="18903">MYNFRLLLMCAVVYLSGCKTTGDPTKGGLFGWDEEKAKQRQAALERRAININEQMRALETENASRNHTNKALQVTLTDQKKQLEELLTARDQLIDKVALLVKSDDANQAKITQLQTLHPWLNTSREEVLREFRKAKQEHHRTQLLDKLELEMTKLVKEIDMLD</sequence>
<proteinExistence type="predicted"/>
<name>A0ABY2VZT5_9GAMM</name>
<feature type="coiled-coil region" evidence="1">
    <location>
        <begin position="34"/>
        <end position="96"/>
    </location>
</feature>
<comment type="caution">
    <text evidence="2">The sequence shown here is derived from an EMBL/GenBank/DDBJ whole genome shotgun (WGS) entry which is preliminary data.</text>
</comment>
<protein>
    <submittedName>
        <fullName evidence="2">Uncharacterized protein</fullName>
    </submittedName>
</protein>